<dbReference type="Proteomes" id="UP000663877">
    <property type="component" value="Unassembled WGS sequence"/>
</dbReference>
<proteinExistence type="predicted"/>
<name>A0A814WG80_9BILA</name>
<protein>
    <submittedName>
        <fullName evidence="3">Uncharacterized protein</fullName>
    </submittedName>
</protein>
<dbReference type="EMBL" id="CAJNOM010000116">
    <property type="protein sequence ID" value="CAF1079999.1"/>
    <property type="molecule type" value="Genomic_DNA"/>
</dbReference>
<gene>
    <name evidence="3" type="ORF">BJG266_LOCUS26948</name>
    <name evidence="2" type="ORF">QVE165_LOCUS19171</name>
</gene>
<keyword evidence="4" id="KW-1185">Reference proteome</keyword>
<accession>A0A814WG80</accession>
<sequence length="123" mass="14416">MINIDGSSILPSIDSFQFHIPLTSTPKRSNKSLNSQPLSSTLSMSNDSYKQFDLSISAITLVQKSPELFDEKQYRSHTHRRNHRRPSTIIKRIELKYLLYSSRAMKYNKQRQYTNTEMKIYVV</sequence>
<reference evidence="3" key="1">
    <citation type="submission" date="2021-02" db="EMBL/GenBank/DDBJ databases">
        <authorList>
            <person name="Nowell W R."/>
        </authorList>
    </citation>
    <scope>NUCLEOTIDE SEQUENCE</scope>
</reference>
<evidence type="ECO:0000313" key="2">
    <source>
        <dbReference type="EMBL" id="CAF1079999.1"/>
    </source>
</evidence>
<evidence type="ECO:0000313" key="5">
    <source>
        <dbReference type="Proteomes" id="UP000663877"/>
    </source>
</evidence>
<evidence type="ECO:0000313" key="4">
    <source>
        <dbReference type="Proteomes" id="UP000663832"/>
    </source>
</evidence>
<organism evidence="3 5">
    <name type="scientific">Adineta steineri</name>
    <dbReference type="NCBI Taxonomy" id="433720"/>
    <lineage>
        <taxon>Eukaryota</taxon>
        <taxon>Metazoa</taxon>
        <taxon>Spiralia</taxon>
        <taxon>Gnathifera</taxon>
        <taxon>Rotifera</taxon>
        <taxon>Eurotatoria</taxon>
        <taxon>Bdelloidea</taxon>
        <taxon>Adinetida</taxon>
        <taxon>Adinetidae</taxon>
        <taxon>Adineta</taxon>
    </lineage>
</organism>
<dbReference type="Proteomes" id="UP000663832">
    <property type="component" value="Unassembled WGS sequence"/>
</dbReference>
<dbReference type="EMBL" id="CAJNOI010000236">
    <property type="protein sequence ID" value="CAF1201825.1"/>
    <property type="molecule type" value="Genomic_DNA"/>
</dbReference>
<feature type="region of interest" description="Disordered" evidence="1">
    <location>
        <begin position="23"/>
        <end position="43"/>
    </location>
</feature>
<dbReference type="AlphaFoldDB" id="A0A814WG80"/>
<comment type="caution">
    <text evidence="3">The sequence shown here is derived from an EMBL/GenBank/DDBJ whole genome shotgun (WGS) entry which is preliminary data.</text>
</comment>
<dbReference type="OrthoDB" id="10047211at2759"/>
<evidence type="ECO:0000313" key="3">
    <source>
        <dbReference type="EMBL" id="CAF1201825.1"/>
    </source>
</evidence>
<evidence type="ECO:0000256" key="1">
    <source>
        <dbReference type="SAM" id="MobiDB-lite"/>
    </source>
</evidence>